<dbReference type="Proteomes" id="UP000235943">
    <property type="component" value="Unassembled WGS sequence"/>
</dbReference>
<keyword evidence="2" id="KW-1185">Reference proteome</keyword>
<reference evidence="1 2" key="1">
    <citation type="submission" date="2018-01" db="EMBL/GenBank/DDBJ databases">
        <title>Draft genome sequence of Streptomyces sp. 13K301.</title>
        <authorList>
            <person name="Sahin N."/>
            <person name="Saygin H."/>
            <person name="Ay H."/>
        </authorList>
    </citation>
    <scope>NUCLEOTIDE SEQUENCE [LARGE SCALE GENOMIC DNA]</scope>
    <source>
        <strain evidence="1 2">13K301</strain>
    </source>
</reference>
<evidence type="ECO:0000313" key="1">
    <source>
        <dbReference type="EMBL" id="PNG17158.1"/>
    </source>
</evidence>
<name>A0A2N8TDP2_9ACTN</name>
<organism evidence="1 2">
    <name type="scientific">Streptomyces cahuitamycinicus</name>
    <dbReference type="NCBI Taxonomy" id="2070367"/>
    <lineage>
        <taxon>Bacteria</taxon>
        <taxon>Bacillati</taxon>
        <taxon>Actinomycetota</taxon>
        <taxon>Actinomycetes</taxon>
        <taxon>Kitasatosporales</taxon>
        <taxon>Streptomycetaceae</taxon>
        <taxon>Streptomyces</taxon>
    </lineage>
</organism>
<comment type="caution">
    <text evidence="1">The sequence shown here is derived from an EMBL/GenBank/DDBJ whole genome shotgun (WGS) entry which is preliminary data.</text>
</comment>
<proteinExistence type="predicted"/>
<dbReference type="EMBL" id="POUC01000513">
    <property type="protein sequence ID" value="PNG17158.1"/>
    <property type="molecule type" value="Genomic_DNA"/>
</dbReference>
<protein>
    <submittedName>
        <fullName evidence="1">Uncharacterized protein</fullName>
    </submittedName>
</protein>
<evidence type="ECO:0000313" key="2">
    <source>
        <dbReference type="Proteomes" id="UP000235943"/>
    </source>
</evidence>
<accession>A0A2N8TDP2</accession>
<gene>
    <name evidence="1" type="ORF">C1J00_38045</name>
</gene>
<dbReference type="AlphaFoldDB" id="A0A2N8TDP2"/>
<sequence length="168" mass="17915">MPNGELLDALNQSSTWSSRLRRVGQQHDVLVLPLERGLAALDAQQVPVEHGLSLIADYASGKLIALVGRGWANLWTDVHEVRVLPVGSWVLVPADVTTSPGSWAAAWLSRPPLPPIDLDTESGVDECPVERDPESLEGVPAGRLAPQTLHDGLAVLDGWKTSPAEAAS</sequence>